<dbReference type="PANTHER" id="PTHR43133:SF60">
    <property type="entry name" value="RNA POLYMERASE SIGMA FACTOR SIGV"/>
    <property type="match status" value="1"/>
</dbReference>
<feature type="domain" description="RNA polymerase sigma-70 region 2" evidence="5">
    <location>
        <begin position="4"/>
        <end position="71"/>
    </location>
</feature>
<dbReference type="CDD" id="cd06171">
    <property type="entry name" value="Sigma70_r4"/>
    <property type="match status" value="1"/>
</dbReference>
<evidence type="ECO:0000256" key="2">
    <source>
        <dbReference type="ARBA" id="ARBA00023015"/>
    </source>
</evidence>
<dbReference type="Gene3D" id="1.10.10.10">
    <property type="entry name" value="Winged helix-like DNA-binding domain superfamily/Winged helix DNA-binding domain"/>
    <property type="match status" value="1"/>
</dbReference>
<evidence type="ECO:0000313" key="8">
    <source>
        <dbReference type="Proteomes" id="UP001477672"/>
    </source>
</evidence>
<keyword evidence="2" id="KW-0805">Transcription regulation</keyword>
<dbReference type="InterPro" id="IPR013324">
    <property type="entry name" value="RNA_pol_sigma_r3/r4-like"/>
</dbReference>
<keyword evidence="3" id="KW-0731">Sigma factor</keyword>
<evidence type="ECO:0000259" key="5">
    <source>
        <dbReference type="Pfam" id="PF04542"/>
    </source>
</evidence>
<evidence type="ECO:0000259" key="6">
    <source>
        <dbReference type="Pfam" id="PF08281"/>
    </source>
</evidence>
<dbReference type="InterPro" id="IPR013249">
    <property type="entry name" value="RNA_pol_sigma70_r4_t2"/>
</dbReference>
<dbReference type="InterPro" id="IPR013325">
    <property type="entry name" value="RNA_pol_sigma_r2"/>
</dbReference>
<feature type="domain" description="RNA polymerase sigma factor 70 region 4 type 2" evidence="6">
    <location>
        <begin position="99"/>
        <end position="145"/>
    </location>
</feature>
<name>A0ABV1GC91_9FIRM</name>
<protein>
    <submittedName>
        <fullName evidence="7">Sigma-70 family RNA polymerase sigma factor</fullName>
    </submittedName>
</protein>
<dbReference type="InterPro" id="IPR014284">
    <property type="entry name" value="RNA_pol_sigma-70_dom"/>
</dbReference>
<reference evidence="7 8" key="1">
    <citation type="submission" date="2024-03" db="EMBL/GenBank/DDBJ databases">
        <title>Human intestinal bacterial collection.</title>
        <authorList>
            <person name="Pauvert C."/>
            <person name="Hitch T.C.A."/>
            <person name="Clavel T."/>
        </authorList>
    </citation>
    <scope>NUCLEOTIDE SEQUENCE [LARGE SCALE GENOMIC DNA]</scope>
    <source>
        <strain evidence="7 8">CLA-JM-H11</strain>
    </source>
</reference>
<gene>
    <name evidence="7" type="ORF">WMO24_03075</name>
</gene>
<dbReference type="NCBIfam" id="TIGR02937">
    <property type="entry name" value="sigma70-ECF"/>
    <property type="match status" value="1"/>
</dbReference>
<dbReference type="InterPro" id="IPR039425">
    <property type="entry name" value="RNA_pol_sigma-70-like"/>
</dbReference>
<dbReference type="SUPFAM" id="SSF88946">
    <property type="entry name" value="Sigma2 domain of RNA polymerase sigma factors"/>
    <property type="match status" value="1"/>
</dbReference>
<evidence type="ECO:0000313" key="7">
    <source>
        <dbReference type="EMBL" id="MEQ2519424.1"/>
    </source>
</evidence>
<accession>A0ABV1GC91</accession>
<organism evidence="7 8">
    <name type="scientific">Ruthenibacterium intestinale</name>
    <dbReference type="NCBI Taxonomy" id="3133163"/>
    <lineage>
        <taxon>Bacteria</taxon>
        <taxon>Bacillati</taxon>
        <taxon>Bacillota</taxon>
        <taxon>Clostridia</taxon>
        <taxon>Eubacteriales</taxon>
        <taxon>Oscillospiraceae</taxon>
        <taxon>Ruthenibacterium</taxon>
    </lineage>
</organism>
<dbReference type="Gene3D" id="1.10.1740.10">
    <property type="match status" value="1"/>
</dbReference>
<evidence type="ECO:0000256" key="1">
    <source>
        <dbReference type="ARBA" id="ARBA00010641"/>
    </source>
</evidence>
<dbReference type="EMBL" id="JBBMFA010000053">
    <property type="protein sequence ID" value="MEQ2519424.1"/>
    <property type="molecule type" value="Genomic_DNA"/>
</dbReference>
<keyword evidence="8" id="KW-1185">Reference proteome</keyword>
<keyword evidence="4" id="KW-0804">Transcription</keyword>
<dbReference type="SUPFAM" id="SSF88659">
    <property type="entry name" value="Sigma3 and sigma4 domains of RNA polymerase sigma factors"/>
    <property type="match status" value="1"/>
</dbReference>
<sequence length="156" mass="18824">MDRIVQQYGDSLMRICFLYLKDVYLAQDAVQDTFLKIYRNYHKFDTNSSEKTWIMRIAINVCKDYLRSAWHRKVNVQEVLDEIPTHSETHEDDTILIEIMRLKPHYREVILLFYYQDMKISDIAQVLGAPESTVSVRLKRAREQLKKRLEDWYEDD</sequence>
<dbReference type="Pfam" id="PF04542">
    <property type="entry name" value="Sigma70_r2"/>
    <property type="match status" value="1"/>
</dbReference>
<dbReference type="InterPro" id="IPR007627">
    <property type="entry name" value="RNA_pol_sigma70_r2"/>
</dbReference>
<dbReference type="Proteomes" id="UP001477672">
    <property type="component" value="Unassembled WGS sequence"/>
</dbReference>
<evidence type="ECO:0000256" key="3">
    <source>
        <dbReference type="ARBA" id="ARBA00023082"/>
    </source>
</evidence>
<dbReference type="PANTHER" id="PTHR43133">
    <property type="entry name" value="RNA POLYMERASE ECF-TYPE SIGMA FACTO"/>
    <property type="match status" value="1"/>
</dbReference>
<dbReference type="Pfam" id="PF08281">
    <property type="entry name" value="Sigma70_r4_2"/>
    <property type="match status" value="1"/>
</dbReference>
<comment type="similarity">
    <text evidence="1">Belongs to the sigma-70 factor family. ECF subfamily.</text>
</comment>
<comment type="caution">
    <text evidence="7">The sequence shown here is derived from an EMBL/GenBank/DDBJ whole genome shotgun (WGS) entry which is preliminary data.</text>
</comment>
<evidence type="ECO:0000256" key="4">
    <source>
        <dbReference type="ARBA" id="ARBA00023163"/>
    </source>
</evidence>
<proteinExistence type="inferred from homology"/>
<dbReference type="InterPro" id="IPR036388">
    <property type="entry name" value="WH-like_DNA-bd_sf"/>
</dbReference>